<evidence type="ECO:0000313" key="1">
    <source>
        <dbReference type="EMBL" id="KAH7843144.1"/>
    </source>
</evidence>
<sequence length="193" mass="22153">MSRSTSNVPLMTASVNLQSGQGYGSYDWNNSDYWNRMQPRPPLGGPLNFRGTLPVEERGRTGSLGLTSVSVSPYSPTHVLFLDDINTKPGQSIMQDKQKKASNKLRKGLYIPTRRRWRSLNLYYRDDARKIHNEKNQKEEESDYYRCVICLEDFEPRQEVMVTPCSHVFHGECIVPWVESSSQCPVCRFAISL</sequence>
<evidence type="ECO:0000313" key="2">
    <source>
        <dbReference type="Proteomes" id="UP000828048"/>
    </source>
</evidence>
<protein>
    <submittedName>
        <fullName evidence="1">Uncharacterized protein</fullName>
    </submittedName>
</protein>
<comment type="caution">
    <text evidence="1">The sequence shown here is derived from an EMBL/GenBank/DDBJ whole genome shotgun (WGS) entry which is preliminary data.</text>
</comment>
<dbReference type="Proteomes" id="UP000828048">
    <property type="component" value="Chromosome 1"/>
</dbReference>
<gene>
    <name evidence="1" type="ORF">Vadar_013159</name>
</gene>
<accession>A0ACB7XQN4</accession>
<name>A0ACB7XQN4_9ERIC</name>
<reference evidence="1 2" key="1">
    <citation type="journal article" date="2021" name="Hortic Res">
        <title>High-quality reference genome and annotation aids understanding of berry development for evergreen blueberry (Vaccinium darrowii).</title>
        <authorList>
            <person name="Yu J."/>
            <person name="Hulse-Kemp A.M."/>
            <person name="Babiker E."/>
            <person name="Staton M."/>
        </authorList>
    </citation>
    <scope>NUCLEOTIDE SEQUENCE [LARGE SCALE GENOMIC DNA]</scope>
    <source>
        <strain evidence="2">cv. NJ 8807/NJ 8810</strain>
        <tissue evidence="1">Young leaf</tissue>
    </source>
</reference>
<dbReference type="EMBL" id="CM037151">
    <property type="protein sequence ID" value="KAH7843144.1"/>
    <property type="molecule type" value="Genomic_DNA"/>
</dbReference>
<keyword evidence="2" id="KW-1185">Reference proteome</keyword>
<organism evidence="1 2">
    <name type="scientific">Vaccinium darrowii</name>
    <dbReference type="NCBI Taxonomy" id="229202"/>
    <lineage>
        <taxon>Eukaryota</taxon>
        <taxon>Viridiplantae</taxon>
        <taxon>Streptophyta</taxon>
        <taxon>Embryophyta</taxon>
        <taxon>Tracheophyta</taxon>
        <taxon>Spermatophyta</taxon>
        <taxon>Magnoliopsida</taxon>
        <taxon>eudicotyledons</taxon>
        <taxon>Gunneridae</taxon>
        <taxon>Pentapetalae</taxon>
        <taxon>asterids</taxon>
        <taxon>Ericales</taxon>
        <taxon>Ericaceae</taxon>
        <taxon>Vaccinioideae</taxon>
        <taxon>Vaccinieae</taxon>
        <taxon>Vaccinium</taxon>
    </lineage>
</organism>
<proteinExistence type="predicted"/>